<dbReference type="EMBL" id="CAJOBI010216867">
    <property type="protein sequence ID" value="CAF5031844.1"/>
    <property type="molecule type" value="Genomic_DNA"/>
</dbReference>
<dbReference type="Proteomes" id="UP000676336">
    <property type="component" value="Unassembled WGS sequence"/>
</dbReference>
<gene>
    <name evidence="1" type="ORF">SMN809_LOCUS58161</name>
</gene>
<protein>
    <submittedName>
        <fullName evidence="1">Uncharacterized protein</fullName>
    </submittedName>
</protein>
<dbReference type="AlphaFoldDB" id="A0A8S3E492"/>
<feature type="non-terminal residue" evidence="1">
    <location>
        <position position="23"/>
    </location>
</feature>
<organism evidence="1 2">
    <name type="scientific">Rotaria magnacalcarata</name>
    <dbReference type="NCBI Taxonomy" id="392030"/>
    <lineage>
        <taxon>Eukaryota</taxon>
        <taxon>Metazoa</taxon>
        <taxon>Spiralia</taxon>
        <taxon>Gnathifera</taxon>
        <taxon>Rotifera</taxon>
        <taxon>Eurotatoria</taxon>
        <taxon>Bdelloidea</taxon>
        <taxon>Philodinida</taxon>
        <taxon>Philodinidae</taxon>
        <taxon>Rotaria</taxon>
    </lineage>
</organism>
<comment type="caution">
    <text evidence="1">The sequence shown here is derived from an EMBL/GenBank/DDBJ whole genome shotgun (WGS) entry which is preliminary data.</text>
</comment>
<evidence type="ECO:0000313" key="1">
    <source>
        <dbReference type="EMBL" id="CAF5031844.1"/>
    </source>
</evidence>
<feature type="non-terminal residue" evidence="1">
    <location>
        <position position="1"/>
    </location>
</feature>
<proteinExistence type="predicted"/>
<evidence type="ECO:0000313" key="2">
    <source>
        <dbReference type="Proteomes" id="UP000676336"/>
    </source>
</evidence>
<accession>A0A8S3E492</accession>
<name>A0A8S3E492_9BILA</name>
<sequence>MSVNCQLMINATITQQTAESNAV</sequence>
<reference evidence="1" key="1">
    <citation type="submission" date="2021-02" db="EMBL/GenBank/DDBJ databases">
        <authorList>
            <person name="Nowell W R."/>
        </authorList>
    </citation>
    <scope>NUCLEOTIDE SEQUENCE</scope>
</reference>